<feature type="transmembrane region" description="Helical" evidence="5">
    <location>
        <begin position="84"/>
        <end position="105"/>
    </location>
</feature>
<evidence type="ECO:0000256" key="3">
    <source>
        <dbReference type="ARBA" id="ARBA00022989"/>
    </source>
</evidence>
<sequence>MDATTPETPALAMNPTTAKAIAMLALGLGSFVTGMLPACVSEGTRQRHPLFISSLLCFGAGVLLSTSLVHMLPEAREKLPEYSELTLCLGFFIVYLVDEIVHFFYGGGEGHHHNSNGPRRNYGSVERTNLVASNLDVREGERCCGDADNPRMCHVSHTEPCNKSSSGIIGLLCALFVHSYLEGLAIGLQESASQVLLLLGAVASHKYVVGFCLGAELCCSSTLCAHIVSVALFAGGSVAGIATGAGLETVASLKDSIAVPIMQALAAGTLLYVTVSEVLPRERARWHERRRSAGVTQFLSVGLGFIAMYLSTKYLDHDAD</sequence>
<dbReference type="EMBL" id="GDQN01004750">
    <property type="protein sequence ID" value="JAT86304.1"/>
    <property type="molecule type" value="Transcribed_RNA"/>
</dbReference>
<keyword evidence="3 5" id="KW-1133">Transmembrane helix</keyword>
<comment type="subcellular location">
    <subcellularLocation>
        <location evidence="1">Membrane</location>
        <topology evidence="1">Multi-pass membrane protein</topology>
    </subcellularLocation>
</comment>
<keyword evidence="2 5" id="KW-0812">Transmembrane</keyword>
<evidence type="ECO:0000256" key="2">
    <source>
        <dbReference type="ARBA" id="ARBA00022692"/>
    </source>
</evidence>
<feature type="transmembrane region" description="Helical" evidence="5">
    <location>
        <begin position="168"/>
        <end position="189"/>
    </location>
</feature>
<dbReference type="GO" id="GO:0005385">
    <property type="term" value="F:zinc ion transmembrane transporter activity"/>
    <property type="evidence" value="ECO:0007669"/>
    <property type="project" value="TreeGrafter"/>
</dbReference>
<feature type="transmembrane region" description="Helical" evidence="5">
    <location>
        <begin position="195"/>
        <end position="215"/>
    </location>
</feature>
<dbReference type="InterPro" id="IPR003689">
    <property type="entry name" value="ZIP"/>
</dbReference>
<organism evidence="6">
    <name type="scientific">Pectinophora gossypiella</name>
    <name type="common">Cotton pink bollworm</name>
    <name type="synonym">Depressaria gossypiella</name>
    <dbReference type="NCBI Taxonomy" id="13191"/>
    <lineage>
        <taxon>Eukaryota</taxon>
        <taxon>Metazoa</taxon>
        <taxon>Ecdysozoa</taxon>
        <taxon>Arthropoda</taxon>
        <taxon>Hexapoda</taxon>
        <taxon>Insecta</taxon>
        <taxon>Pterygota</taxon>
        <taxon>Neoptera</taxon>
        <taxon>Endopterygota</taxon>
        <taxon>Lepidoptera</taxon>
        <taxon>Glossata</taxon>
        <taxon>Ditrysia</taxon>
        <taxon>Gelechioidea</taxon>
        <taxon>Gelechiidae</taxon>
        <taxon>Apatetrinae</taxon>
        <taxon>Pectinophora</taxon>
    </lineage>
</organism>
<accession>A0A1E1WH21</accession>
<dbReference type="PANTHER" id="PTHR11040:SF169">
    <property type="entry name" value="FI24038P1"/>
    <property type="match status" value="1"/>
</dbReference>
<gene>
    <name evidence="6" type="ORF">g.11432</name>
</gene>
<feature type="transmembrane region" description="Helical" evidence="5">
    <location>
        <begin position="227"/>
        <end position="245"/>
    </location>
</feature>
<reference evidence="6" key="1">
    <citation type="submission" date="2015-09" db="EMBL/GenBank/DDBJ databases">
        <title>De novo assembly of Pectinophora gossypiella (Pink Bollworm) gut transcriptome.</title>
        <authorList>
            <person name="Tassone E.E."/>
        </authorList>
    </citation>
    <scope>NUCLEOTIDE SEQUENCE</scope>
</reference>
<evidence type="ECO:0000256" key="4">
    <source>
        <dbReference type="ARBA" id="ARBA00023136"/>
    </source>
</evidence>
<proteinExistence type="predicted"/>
<keyword evidence="4 5" id="KW-0472">Membrane</keyword>
<evidence type="ECO:0000313" key="6">
    <source>
        <dbReference type="EMBL" id="JAT86304.1"/>
    </source>
</evidence>
<dbReference type="Pfam" id="PF02535">
    <property type="entry name" value="Zip"/>
    <property type="match status" value="1"/>
</dbReference>
<feature type="transmembrane region" description="Helical" evidence="5">
    <location>
        <begin position="257"/>
        <end position="280"/>
    </location>
</feature>
<feature type="transmembrane region" description="Helical" evidence="5">
    <location>
        <begin position="292"/>
        <end position="310"/>
    </location>
</feature>
<name>A0A1E1WH21_PECGO</name>
<protein>
    <submittedName>
        <fullName evidence="6">Uncharacterized protein</fullName>
    </submittedName>
</protein>
<dbReference type="OrthoDB" id="448280at2759"/>
<feature type="transmembrane region" description="Helical" evidence="5">
    <location>
        <begin position="50"/>
        <end position="72"/>
    </location>
</feature>
<dbReference type="GO" id="GO:0005886">
    <property type="term" value="C:plasma membrane"/>
    <property type="evidence" value="ECO:0007669"/>
    <property type="project" value="TreeGrafter"/>
</dbReference>
<dbReference type="AlphaFoldDB" id="A0A1E1WH21"/>
<evidence type="ECO:0000256" key="1">
    <source>
        <dbReference type="ARBA" id="ARBA00004141"/>
    </source>
</evidence>
<feature type="transmembrane region" description="Helical" evidence="5">
    <location>
        <begin position="20"/>
        <end position="38"/>
    </location>
</feature>
<dbReference type="PANTHER" id="PTHR11040">
    <property type="entry name" value="ZINC/IRON TRANSPORTER"/>
    <property type="match status" value="1"/>
</dbReference>
<evidence type="ECO:0000256" key="5">
    <source>
        <dbReference type="SAM" id="Phobius"/>
    </source>
</evidence>